<dbReference type="STRING" id="6832.A0A553P7X4"/>
<dbReference type="InterPro" id="IPR050541">
    <property type="entry name" value="LRR_TM_domain-containing"/>
</dbReference>
<dbReference type="InterPro" id="IPR032675">
    <property type="entry name" value="LRR_dom_sf"/>
</dbReference>
<dbReference type="EMBL" id="VCGU01000007">
    <property type="protein sequence ID" value="TRY73791.1"/>
    <property type="molecule type" value="Genomic_DNA"/>
</dbReference>
<keyword evidence="6" id="KW-1185">Reference proteome</keyword>
<keyword evidence="2" id="KW-0677">Repeat</keyword>
<keyword evidence="4" id="KW-0472">Membrane</keyword>
<evidence type="ECO:0000256" key="2">
    <source>
        <dbReference type="ARBA" id="ARBA00022737"/>
    </source>
</evidence>
<evidence type="ECO:0000256" key="1">
    <source>
        <dbReference type="ARBA" id="ARBA00022614"/>
    </source>
</evidence>
<proteinExistence type="predicted"/>
<dbReference type="PANTHER" id="PTHR24369:SF172">
    <property type="entry name" value="LEUCINE RICH REPEAT AND FIBRONECTIN TYPE III DOMAIN CONTAINING 2"/>
    <property type="match status" value="1"/>
</dbReference>
<evidence type="ECO:0000313" key="6">
    <source>
        <dbReference type="Proteomes" id="UP000318571"/>
    </source>
</evidence>
<evidence type="ECO:0008006" key="7">
    <source>
        <dbReference type="Google" id="ProtNLM"/>
    </source>
</evidence>
<feature type="transmembrane region" description="Helical" evidence="4">
    <location>
        <begin position="421"/>
        <end position="443"/>
    </location>
</feature>
<dbReference type="SMART" id="SM00369">
    <property type="entry name" value="LRR_TYP"/>
    <property type="match status" value="6"/>
</dbReference>
<evidence type="ECO:0000313" key="5">
    <source>
        <dbReference type="EMBL" id="TRY73791.1"/>
    </source>
</evidence>
<dbReference type="OMA" id="TKNNFPV"/>
<dbReference type="InterPro" id="IPR001611">
    <property type="entry name" value="Leu-rich_rpt"/>
</dbReference>
<dbReference type="Gene3D" id="3.80.10.10">
    <property type="entry name" value="Ribonuclease Inhibitor"/>
    <property type="match status" value="2"/>
</dbReference>
<feature type="non-terminal residue" evidence="5">
    <location>
        <position position="1"/>
    </location>
</feature>
<accession>A0A553P7X4</accession>
<dbReference type="Pfam" id="PF13855">
    <property type="entry name" value="LRR_8"/>
    <property type="match status" value="2"/>
</dbReference>
<sequence>VLCNTGNLTEIPQDFPRETQEIVITNQNISVILPKTFSHLKQLRRLILDSNNISEVRPFAFKDLRDMVEISVQDNPISHLPGFAFAGIRNVTNLYLGYNRLTQIDGYAFAGTEHIQMLLLNNNPIKTVNSSAFSGLKNIEFLYLPAGVRRLQSDAFNGLENVGMLKLAYLDLTEMSPFTFRGLKSVRMLVIENSDLATIRKRAFHGNSTDSVMSGNVIGIDMIWDPILGMSAIGELNISNNKIDRIEDLSISEEVANLTLSGNHILQIPPPNTLANIRVGSVKAIGNHFPCNCRVLFLLDSILARSEGEDMFMQKNKCISPLNLNGRNMSSMRQLGFLQQCHKEQMIQEEEQKERDRKARTMKKERERQQKASEIASDQSEMTFMDISNFHKDSSDDGTFGNGSEEDDVLAHSGTGGASSWLAFFPTTMTWFTLSLLVLFTLVPNLRT</sequence>
<keyword evidence="4" id="KW-0812">Transmembrane</keyword>
<organism evidence="5 6">
    <name type="scientific">Tigriopus californicus</name>
    <name type="common">Marine copepod</name>
    <dbReference type="NCBI Taxonomy" id="6832"/>
    <lineage>
        <taxon>Eukaryota</taxon>
        <taxon>Metazoa</taxon>
        <taxon>Ecdysozoa</taxon>
        <taxon>Arthropoda</taxon>
        <taxon>Crustacea</taxon>
        <taxon>Multicrustacea</taxon>
        <taxon>Hexanauplia</taxon>
        <taxon>Copepoda</taxon>
        <taxon>Harpacticoida</taxon>
        <taxon>Harpacticidae</taxon>
        <taxon>Tigriopus</taxon>
    </lineage>
</organism>
<feature type="compositionally biased region" description="Basic and acidic residues" evidence="3">
    <location>
        <begin position="346"/>
        <end position="371"/>
    </location>
</feature>
<dbReference type="PANTHER" id="PTHR24369">
    <property type="entry name" value="ANTIGEN BSP, PUTATIVE-RELATED"/>
    <property type="match status" value="1"/>
</dbReference>
<protein>
    <recommendedName>
        <fullName evidence="7">LRRCT domain-containing protein</fullName>
    </recommendedName>
</protein>
<name>A0A553P7X4_TIGCA</name>
<keyword evidence="4" id="KW-1133">Transmembrane helix</keyword>
<dbReference type="AlphaFoldDB" id="A0A553P7X4"/>
<feature type="region of interest" description="Disordered" evidence="3">
    <location>
        <begin position="346"/>
        <end position="378"/>
    </location>
</feature>
<reference evidence="5 6" key="1">
    <citation type="journal article" date="2018" name="Nat. Ecol. Evol.">
        <title>Genomic signatures of mitonuclear coevolution across populations of Tigriopus californicus.</title>
        <authorList>
            <person name="Barreto F.S."/>
            <person name="Watson E.T."/>
            <person name="Lima T.G."/>
            <person name="Willett C.S."/>
            <person name="Edmands S."/>
            <person name="Li W."/>
            <person name="Burton R.S."/>
        </authorList>
    </citation>
    <scope>NUCLEOTIDE SEQUENCE [LARGE SCALE GENOMIC DNA]</scope>
    <source>
        <strain evidence="5 6">San Diego</strain>
    </source>
</reference>
<dbReference type="GO" id="GO:0005886">
    <property type="term" value="C:plasma membrane"/>
    <property type="evidence" value="ECO:0007669"/>
    <property type="project" value="TreeGrafter"/>
</dbReference>
<gene>
    <name evidence="5" type="ORF">TCAL_01945</name>
</gene>
<dbReference type="Proteomes" id="UP000318571">
    <property type="component" value="Chromosome 3"/>
</dbReference>
<evidence type="ECO:0000256" key="3">
    <source>
        <dbReference type="SAM" id="MobiDB-lite"/>
    </source>
</evidence>
<dbReference type="SUPFAM" id="SSF52058">
    <property type="entry name" value="L domain-like"/>
    <property type="match status" value="1"/>
</dbReference>
<evidence type="ECO:0000256" key="4">
    <source>
        <dbReference type="SAM" id="Phobius"/>
    </source>
</evidence>
<comment type="caution">
    <text evidence="5">The sequence shown here is derived from an EMBL/GenBank/DDBJ whole genome shotgun (WGS) entry which is preliminary data.</text>
</comment>
<keyword evidence="1" id="KW-0433">Leucine-rich repeat</keyword>
<dbReference type="InterPro" id="IPR003591">
    <property type="entry name" value="Leu-rich_rpt_typical-subtyp"/>
</dbReference>